<accession>A0A2S5DG02</accession>
<dbReference type="Proteomes" id="UP000237082">
    <property type="component" value="Unassembled WGS sequence"/>
</dbReference>
<dbReference type="AlphaFoldDB" id="A0A2S5DG02"/>
<dbReference type="PANTHER" id="PTHR39431:SF1">
    <property type="entry name" value="FRPA_C-RELATED PROTEIN"/>
    <property type="match status" value="1"/>
</dbReference>
<dbReference type="PANTHER" id="PTHR39431">
    <property type="entry name" value="FRPA/C-RELATED PROTEIN"/>
    <property type="match status" value="1"/>
</dbReference>
<keyword evidence="2" id="KW-1185">Reference proteome</keyword>
<gene>
    <name evidence="1" type="ORF">C2I19_11030</name>
</gene>
<comment type="caution">
    <text evidence="1">The sequence shown here is derived from an EMBL/GenBank/DDBJ whole genome shotgun (WGS) entry which is preliminary data.</text>
</comment>
<sequence>MDLQDGKMIDPNDVFTVMGNGAVVAGWFVALAIGSEAVLTGAAIYGAAMALNQASAAVYKAVHDDFKKSTFDSSWDPLAIDLTGSGIHTLGADQSGVMFDTNGSGNTEQLGWIAQGTGLLVYDPNGTTTLTSGTQLFGNSTLLPQKIGDRPRFLVSRIG</sequence>
<reference evidence="2" key="1">
    <citation type="submission" date="2018-02" db="EMBL/GenBank/DDBJ databases">
        <authorList>
            <person name="O'Hara-Hanley K."/>
            <person name="Soby S."/>
        </authorList>
    </citation>
    <scope>NUCLEOTIDE SEQUENCE [LARGE SCALE GENOMIC DNA]</scope>
    <source>
        <strain evidence="2">MWU14-2602</strain>
    </source>
</reference>
<organism evidence="1 2">
    <name type="scientific">Chromobacterium alticapitis</name>
    <dbReference type="NCBI Taxonomy" id="2073169"/>
    <lineage>
        <taxon>Bacteria</taxon>
        <taxon>Pseudomonadati</taxon>
        <taxon>Pseudomonadota</taxon>
        <taxon>Betaproteobacteria</taxon>
        <taxon>Neisseriales</taxon>
        <taxon>Chromobacteriaceae</taxon>
        <taxon>Chromobacterium</taxon>
    </lineage>
</organism>
<evidence type="ECO:0000313" key="2">
    <source>
        <dbReference type="Proteomes" id="UP000237082"/>
    </source>
</evidence>
<proteinExistence type="predicted"/>
<protein>
    <submittedName>
        <fullName evidence="1">Uncharacterized protein</fullName>
    </submittedName>
</protein>
<name>A0A2S5DG02_9NEIS</name>
<dbReference type="EMBL" id="PQWB01000042">
    <property type="protein sequence ID" value="POZ61918.1"/>
    <property type="molecule type" value="Genomic_DNA"/>
</dbReference>
<evidence type="ECO:0000313" key="1">
    <source>
        <dbReference type="EMBL" id="POZ61918.1"/>
    </source>
</evidence>